<dbReference type="PANTHER" id="PTHR13375:SF3">
    <property type="entry name" value="THO COMPLEX SUBUNIT 5 HOMOLOG"/>
    <property type="match status" value="1"/>
</dbReference>
<evidence type="ECO:0000256" key="1">
    <source>
        <dbReference type="ARBA" id="ARBA00004123"/>
    </source>
</evidence>
<dbReference type="GO" id="GO:0003729">
    <property type="term" value="F:mRNA binding"/>
    <property type="evidence" value="ECO:0007669"/>
    <property type="project" value="TreeGrafter"/>
</dbReference>
<organism evidence="5 6">
    <name type="scientific">Pinctada imbricata</name>
    <name type="common">Atlantic pearl-oyster</name>
    <name type="synonym">Pinctada martensii</name>
    <dbReference type="NCBI Taxonomy" id="66713"/>
    <lineage>
        <taxon>Eukaryota</taxon>
        <taxon>Metazoa</taxon>
        <taxon>Spiralia</taxon>
        <taxon>Lophotrochozoa</taxon>
        <taxon>Mollusca</taxon>
        <taxon>Bivalvia</taxon>
        <taxon>Autobranchia</taxon>
        <taxon>Pteriomorphia</taxon>
        <taxon>Pterioida</taxon>
        <taxon>Pterioidea</taxon>
        <taxon>Pteriidae</taxon>
        <taxon>Pinctada</taxon>
    </lineage>
</organism>
<protein>
    <recommendedName>
        <fullName evidence="7">THO complex subunit 5 homolog</fullName>
    </recommendedName>
</protein>
<feature type="compositionally biased region" description="Acidic residues" evidence="4">
    <location>
        <begin position="325"/>
        <end position="337"/>
    </location>
</feature>
<dbReference type="AlphaFoldDB" id="A0AA88XG31"/>
<accession>A0AA88XG31</accession>
<reference evidence="5" key="1">
    <citation type="submission" date="2019-08" db="EMBL/GenBank/DDBJ databases">
        <title>The improved chromosome-level genome for the pearl oyster Pinctada fucata martensii using PacBio sequencing and Hi-C.</title>
        <authorList>
            <person name="Zheng Z."/>
        </authorList>
    </citation>
    <scope>NUCLEOTIDE SEQUENCE</scope>
    <source>
        <strain evidence="5">ZZ-2019</strain>
        <tissue evidence="5">Adductor muscle</tissue>
    </source>
</reference>
<dbReference type="Pfam" id="PF09766">
    <property type="entry name" value="FmiP_Thoc5"/>
    <property type="match status" value="1"/>
</dbReference>
<proteinExistence type="inferred from homology"/>
<feature type="region of interest" description="Disordered" evidence="4">
    <location>
        <begin position="321"/>
        <end position="349"/>
    </location>
</feature>
<dbReference type="GO" id="GO:0006406">
    <property type="term" value="P:mRNA export from nucleus"/>
    <property type="evidence" value="ECO:0007669"/>
    <property type="project" value="TreeGrafter"/>
</dbReference>
<keyword evidence="6" id="KW-1185">Reference proteome</keyword>
<evidence type="ECO:0000256" key="2">
    <source>
        <dbReference type="ARBA" id="ARBA00008044"/>
    </source>
</evidence>
<dbReference type="GO" id="GO:0000445">
    <property type="term" value="C:THO complex part of transcription export complex"/>
    <property type="evidence" value="ECO:0007669"/>
    <property type="project" value="TreeGrafter"/>
</dbReference>
<evidence type="ECO:0000313" key="6">
    <source>
        <dbReference type="Proteomes" id="UP001186944"/>
    </source>
</evidence>
<comment type="subcellular location">
    <subcellularLocation>
        <location evidence="1">Nucleus</location>
    </subcellularLocation>
</comment>
<evidence type="ECO:0008006" key="7">
    <source>
        <dbReference type="Google" id="ProtNLM"/>
    </source>
</evidence>
<sequence>MSTSSKESEKSEKRKRSLKKESSLTGESKRIKSDGSSKVSLSHLDSKSVVNQFYAEDEEVEGRDPKEDLEMFRTTCTDIRNSMEDIKRLKESSKSSAAAEVEEKRVDATLQFAILKKLNRLAHIRCKKVRDATNEAKQRIDKYHLQLQNLLYETMHLEKEITKCLEFKSKDEEIELVSVEDFYKEAPKEISKPDVTKSDVHQQTMSRLDWELEQRKQLSKKLKDSKTNKESLAQELKTKREYLENLQPKLNTVLQSTKPVQEYLDMPFDQVREQHETARHLPHPLYVLYMQTSAYKQACDKDLTIKIEGDLEAAKAVKPYVPQAAEEESDSDQEEQEQEKKSKRRRKTVDLKNIEKKQRVLRKHPLSVALTINCKDGSSLQLTFFYLMTLEIITVNIKLKPGSESLPSCVSGGDLLSPDLLLTDIYPGDNGTSSPNPANQYDLRKLGLKEFTQYISETGRPFLWAQWLSGLQFLGTDSPQVSQSSLSSTRVPQSAVSSAHMQQTIKRLRDRIQSRLSLLKQLASFERMTVLINPEYMSMFPAKIVSKLSSWKRSTYEDFISLPHASAPISSGLAGPSDLYFTAVIERGTAKMTAQVVLTADYPEVVPVFVLSIQWQCERTALNDVHVQEMEEEINVHYDELILGKSHDVILSNQMQRLMMCFDVYLETEGKENEGPMEISKEKIYTRMTRGPNRTKPYKYCPEVGIFTQR</sequence>
<feature type="compositionally biased region" description="Basic and acidic residues" evidence="4">
    <location>
        <begin position="1"/>
        <end position="12"/>
    </location>
</feature>
<name>A0AA88XG31_PINIB</name>
<comment type="caution">
    <text evidence="5">The sequence shown here is derived from an EMBL/GenBank/DDBJ whole genome shotgun (WGS) entry which is preliminary data.</text>
</comment>
<evidence type="ECO:0000256" key="4">
    <source>
        <dbReference type="SAM" id="MobiDB-lite"/>
    </source>
</evidence>
<dbReference type="PANTHER" id="PTHR13375">
    <property type="entry name" value="FMS INTERACTING PROTEIN"/>
    <property type="match status" value="1"/>
</dbReference>
<dbReference type="EMBL" id="VSWD01000013">
    <property type="protein sequence ID" value="KAK3083868.1"/>
    <property type="molecule type" value="Genomic_DNA"/>
</dbReference>
<keyword evidence="3" id="KW-0539">Nucleus</keyword>
<comment type="similarity">
    <text evidence="2">Belongs to the THOC5 family.</text>
</comment>
<gene>
    <name evidence="5" type="ORF">FSP39_004365</name>
</gene>
<evidence type="ECO:0000313" key="5">
    <source>
        <dbReference type="EMBL" id="KAK3083868.1"/>
    </source>
</evidence>
<dbReference type="Proteomes" id="UP001186944">
    <property type="component" value="Unassembled WGS sequence"/>
</dbReference>
<feature type="compositionally biased region" description="Basic and acidic residues" evidence="4">
    <location>
        <begin position="19"/>
        <end position="35"/>
    </location>
</feature>
<evidence type="ECO:0000256" key="3">
    <source>
        <dbReference type="ARBA" id="ARBA00023242"/>
    </source>
</evidence>
<dbReference type="InterPro" id="IPR019163">
    <property type="entry name" value="THO_Thoc5"/>
</dbReference>
<feature type="region of interest" description="Disordered" evidence="4">
    <location>
        <begin position="1"/>
        <end position="43"/>
    </location>
</feature>